<dbReference type="GeneID" id="20330527"/>
<name>A0A074YTE9_OPIVI</name>
<dbReference type="Proteomes" id="UP000054324">
    <property type="component" value="Unassembled WGS sequence"/>
</dbReference>
<dbReference type="RefSeq" id="XP_009178250.1">
    <property type="nucleotide sequence ID" value="XM_009179986.1"/>
</dbReference>
<keyword evidence="2" id="KW-1185">Reference proteome</keyword>
<dbReference type="CTD" id="20330527"/>
<protein>
    <submittedName>
        <fullName evidence="1">Uncharacterized protein</fullName>
    </submittedName>
</protein>
<gene>
    <name evidence="1" type="ORF">T265_16362</name>
</gene>
<feature type="non-terminal residue" evidence="1">
    <location>
        <position position="60"/>
    </location>
</feature>
<reference evidence="1 2" key="1">
    <citation type="submission" date="2013-11" db="EMBL/GenBank/DDBJ databases">
        <title>Opisthorchis viverrini - life in the bile duct.</title>
        <authorList>
            <person name="Young N.D."/>
            <person name="Nagarajan N."/>
            <person name="Lin S.J."/>
            <person name="Korhonen P.K."/>
            <person name="Jex A.R."/>
            <person name="Hall R.S."/>
            <person name="Safavi-Hemami H."/>
            <person name="Kaewkong W."/>
            <person name="Bertrand D."/>
            <person name="Gao S."/>
            <person name="Seet Q."/>
            <person name="Wongkham S."/>
            <person name="Teh B.T."/>
            <person name="Wongkham C."/>
            <person name="Intapan P.M."/>
            <person name="Maleewong W."/>
            <person name="Yang X."/>
            <person name="Hu M."/>
            <person name="Wang Z."/>
            <person name="Hofmann A."/>
            <person name="Sternberg P.W."/>
            <person name="Tan P."/>
            <person name="Wang J."/>
            <person name="Gasser R.B."/>
        </authorList>
    </citation>
    <scope>NUCLEOTIDE SEQUENCE [LARGE SCALE GENOMIC DNA]</scope>
</reference>
<sequence>MQIIQAIADPVTSASAEYRKNLTTILNPRNSTDLLPNVAAFTDCRNCFPRFENSELRIRR</sequence>
<evidence type="ECO:0000313" key="1">
    <source>
        <dbReference type="EMBL" id="KER18003.1"/>
    </source>
</evidence>
<organism evidence="1 2">
    <name type="scientific">Opisthorchis viverrini</name>
    <name type="common">Southeast Asian liver fluke</name>
    <dbReference type="NCBI Taxonomy" id="6198"/>
    <lineage>
        <taxon>Eukaryota</taxon>
        <taxon>Metazoa</taxon>
        <taxon>Spiralia</taxon>
        <taxon>Lophotrochozoa</taxon>
        <taxon>Platyhelminthes</taxon>
        <taxon>Trematoda</taxon>
        <taxon>Digenea</taxon>
        <taxon>Opisthorchiida</taxon>
        <taxon>Opisthorchiata</taxon>
        <taxon>Opisthorchiidae</taxon>
        <taxon>Opisthorchis</taxon>
    </lineage>
</organism>
<proteinExistence type="predicted"/>
<dbReference type="EMBL" id="KL620459">
    <property type="protein sequence ID" value="KER18003.1"/>
    <property type="molecule type" value="Genomic_DNA"/>
</dbReference>
<dbReference type="AlphaFoldDB" id="A0A074YTE9"/>
<evidence type="ECO:0000313" key="2">
    <source>
        <dbReference type="Proteomes" id="UP000054324"/>
    </source>
</evidence>
<accession>A0A074YTE9</accession>
<dbReference type="KEGG" id="ovi:T265_16362"/>